<keyword evidence="1" id="KW-1133">Transmembrane helix</keyword>
<dbReference type="InterPro" id="IPR024419">
    <property type="entry name" value="YvrJ"/>
</dbReference>
<name>A0A964RQ35_9CLOT</name>
<dbReference type="EMBL" id="WSRQ01000037">
    <property type="protein sequence ID" value="MVX65719.1"/>
    <property type="molecule type" value="Genomic_DNA"/>
</dbReference>
<reference evidence="2" key="1">
    <citation type="submission" date="2019-12" db="EMBL/GenBank/DDBJ databases">
        <title>Microbes associate with the intestines of laboratory mice.</title>
        <authorList>
            <person name="Navarre W."/>
            <person name="Wong E."/>
        </authorList>
    </citation>
    <scope>NUCLEOTIDE SEQUENCE</scope>
    <source>
        <strain evidence="2">NM79_F5</strain>
    </source>
</reference>
<dbReference type="Pfam" id="PF12841">
    <property type="entry name" value="YvrJ"/>
    <property type="match status" value="1"/>
</dbReference>
<sequence length="56" mass="6159">MDEMVTLITNVGFPIAVATYLLIRFETKIDGLTKAITDLSTVVTQHSNYKGDDKVA</sequence>
<proteinExistence type="predicted"/>
<evidence type="ECO:0000313" key="2">
    <source>
        <dbReference type="EMBL" id="MVX65719.1"/>
    </source>
</evidence>
<comment type="caution">
    <text evidence="2">The sequence shown here is derived from an EMBL/GenBank/DDBJ whole genome shotgun (WGS) entry which is preliminary data.</text>
</comment>
<dbReference type="RefSeq" id="WP_160360409.1">
    <property type="nucleotide sequence ID" value="NZ_WSRQ01000037.1"/>
</dbReference>
<keyword evidence="1" id="KW-0812">Transmembrane</keyword>
<dbReference type="AlphaFoldDB" id="A0A964RQ35"/>
<gene>
    <name evidence="2" type="ORF">GKZ28_18735</name>
</gene>
<evidence type="ECO:0000313" key="3">
    <source>
        <dbReference type="Proteomes" id="UP000656077"/>
    </source>
</evidence>
<dbReference type="Proteomes" id="UP000656077">
    <property type="component" value="Unassembled WGS sequence"/>
</dbReference>
<keyword evidence="1" id="KW-0472">Membrane</keyword>
<evidence type="ECO:0000256" key="1">
    <source>
        <dbReference type="SAM" id="Phobius"/>
    </source>
</evidence>
<organism evidence="2 3">
    <name type="scientific">Clostridium chromiireducens</name>
    <dbReference type="NCBI Taxonomy" id="225345"/>
    <lineage>
        <taxon>Bacteria</taxon>
        <taxon>Bacillati</taxon>
        <taxon>Bacillota</taxon>
        <taxon>Clostridia</taxon>
        <taxon>Eubacteriales</taxon>
        <taxon>Clostridiaceae</taxon>
        <taxon>Clostridium</taxon>
    </lineage>
</organism>
<protein>
    <submittedName>
        <fullName evidence="2">YvrJ family protein</fullName>
    </submittedName>
</protein>
<accession>A0A964RQ35</accession>
<feature type="transmembrane region" description="Helical" evidence="1">
    <location>
        <begin position="6"/>
        <end position="23"/>
    </location>
</feature>